<keyword evidence="4 8" id="KW-1133">Transmembrane helix</keyword>
<dbReference type="FunFam" id="1.20.1250.20:FF:000064">
    <property type="entry name" value="MFS allantoate transporter"/>
    <property type="match status" value="1"/>
</dbReference>
<dbReference type="AlphaFoldDB" id="A0A4R8QJT9"/>
<dbReference type="InterPro" id="IPR036259">
    <property type="entry name" value="MFS_trans_sf"/>
</dbReference>
<feature type="transmembrane region" description="Helical" evidence="8">
    <location>
        <begin position="432"/>
        <end position="450"/>
    </location>
</feature>
<feature type="compositionally biased region" description="Basic and acidic residues" evidence="7">
    <location>
        <begin position="46"/>
        <end position="63"/>
    </location>
</feature>
<name>A0A4R8QJT9_9PEZI</name>
<feature type="compositionally biased region" description="Low complexity" evidence="7">
    <location>
        <begin position="23"/>
        <end position="39"/>
    </location>
</feature>
<feature type="transmembrane region" description="Helical" evidence="8">
    <location>
        <begin position="268"/>
        <end position="288"/>
    </location>
</feature>
<dbReference type="EMBL" id="QAPG01000024">
    <property type="protein sequence ID" value="TDZ37336.1"/>
    <property type="molecule type" value="Genomic_DNA"/>
</dbReference>
<feature type="transmembrane region" description="Helical" evidence="8">
    <location>
        <begin position="170"/>
        <end position="192"/>
    </location>
</feature>
<evidence type="ECO:0000313" key="10">
    <source>
        <dbReference type="EMBL" id="TDZ37336.1"/>
    </source>
</evidence>
<evidence type="ECO:0000313" key="11">
    <source>
        <dbReference type="Proteomes" id="UP000295083"/>
    </source>
</evidence>
<feature type="transmembrane region" description="Helical" evidence="8">
    <location>
        <begin position="372"/>
        <end position="393"/>
    </location>
</feature>
<evidence type="ECO:0000259" key="9">
    <source>
        <dbReference type="PROSITE" id="PS50850"/>
    </source>
</evidence>
<dbReference type="Proteomes" id="UP000295083">
    <property type="component" value="Unassembled WGS sequence"/>
</dbReference>
<keyword evidence="5 8" id="KW-0472">Membrane</keyword>
<evidence type="ECO:0000256" key="2">
    <source>
        <dbReference type="ARBA" id="ARBA00022448"/>
    </source>
</evidence>
<feature type="transmembrane region" description="Helical" evidence="8">
    <location>
        <begin position="198"/>
        <end position="217"/>
    </location>
</feature>
<keyword evidence="11" id="KW-1185">Reference proteome</keyword>
<comment type="subcellular location">
    <subcellularLocation>
        <location evidence="1">Membrane</location>
        <topology evidence="1">Multi-pass membrane protein</topology>
    </subcellularLocation>
</comment>
<dbReference type="GO" id="GO:0016020">
    <property type="term" value="C:membrane"/>
    <property type="evidence" value="ECO:0007669"/>
    <property type="project" value="UniProtKB-SubCell"/>
</dbReference>
<sequence>MGSSSSPWEACLGDPQEQEPLLSSSQHQQTTPSSSSTTTMDPVTKAGDEQTSQHRTEDVDQMKHAGQNNARGADRAANLIGDQQIELTEEDNIRIRRKTDRRILTILVWVYFLQILDKSVLGYGAIFGLREDCNLTGNQYSMVSSISAIAQLAWQPFSSWLIVKVPHRTLMTALVLGWGVAQVCMAACHNYAGLLATRFLLGLFEAGCLPLFSVITSQWYRRAEQPMRVACWYGTNGLATMFAAAVSYGLGQIDDDGAAAAAVHPWQALFILVGLMTVLSAPLVWLLLDDDIPSARFLTARERLQAIERLRANQTGTGSRDFKWAQVAEALAEPKSWLFIGMALCLNVTAAVTNTFGPIVIAGFGFDSERTSLLNIPFGAVQLLVIFPASYLAHRFRVKSVFLAALLAPVLAGAVMLYLLDRGSVPPLLAAYYMLAFLFGGNPLIVSWMISNIAGTTKKSVVMSFYNAGSAAGNIVGPLLFDARDAPQYRPGLTAVMGITCALLAVVGLQAANLFVLNRVHERRRAAGGKPRKIRDLSMERHYVGARQDGEAGAPLGENAFLDLTDSKNDEFVYVY</sequence>
<dbReference type="InterPro" id="IPR020846">
    <property type="entry name" value="MFS_dom"/>
</dbReference>
<dbReference type="PROSITE" id="PS50850">
    <property type="entry name" value="MFS"/>
    <property type="match status" value="1"/>
</dbReference>
<reference evidence="10 11" key="1">
    <citation type="submission" date="2018-11" db="EMBL/GenBank/DDBJ databases">
        <title>Genome sequence and assembly of Colletotrichum spinosum.</title>
        <authorList>
            <person name="Gan P."/>
            <person name="Shirasu K."/>
        </authorList>
    </citation>
    <scope>NUCLEOTIDE SEQUENCE [LARGE SCALE GENOMIC DNA]</scope>
    <source>
        <strain evidence="10 11">CBS 515.97</strain>
    </source>
</reference>
<comment type="similarity">
    <text evidence="6">Belongs to the major facilitator superfamily. Allantoate permease family.</text>
</comment>
<gene>
    <name evidence="10" type="ORF">C8035_v007068</name>
</gene>
<evidence type="ECO:0000256" key="4">
    <source>
        <dbReference type="ARBA" id="ARBA00022989"/>
    </source>
</evidence>
<feature type="transmembrane region" description="Helical" evidence="8">
    <location>
        <begin position="462"/>
        <end position="481"/>
    </location>
</feature>
<dbReference type="SUPFAM" id="SSF103473">
    <property type="entry name" value="MFS general substrate transporter"/>
    <property type="match status" value="1"/>
</dbReference>
<dbReference type="InterPro" id="IPR011701">
    <property type="entry name" value="MFS"/>
</dbReference>
<dbReference type="Pfam" id="PF07690">
    <property type="entry name" value="MFS_1"/>
    <property type="match status" value="1"/>
</dbReference>
<evidence type="ECO:0000256" key="3">
    <source>
        <dbReference type="ARBA" id="ARBA00022692"/>
    </source>
</evidence>
<dbReference type="PANTHER" id="PTHR43791">
    <property type="entry name" value="PERMEASE-RELATED"/>
    <property type="match status" value="1"/>
</dbReference>
<protein>
    <submittedName>
        <fullName evidence="10">Putative transporter</fullName>
    </submittedName>
</protein>
<feature type="transmembrane region" description="Helical" evidence="8">
    <location>
        <begin position="337"/>
        <end position="366"/>
    </location>
</feature>
<dbReference type="GO" id="GO:0022857">
    <property type="term" value="F:transmembrane transporter activity"/>
    <property type="evidence" value="ECO:0007669"/>
    <property type="project" value="InterPro"/>
</dbReference>
<feature type="transmembrane region" description="Helical" evidence="8">
    <location>
        <begin position="229"/>
        <end position="248"/>
    </location>
</feature>
<feature type="region of interest" description="Disordered" evidence="7">
    <location>
        <begin position="1"/>
        <end position="74"/>
    </location>
</feature>
<evidence type="ECO:0000256" key="6">
    <source>
        <dbReference type="ARBA" id="ARBA00037968"/>
    </source>
</evidence>
<accession>A0A4R8QJT9</accession>
<feature type="domain" description="Major facilitator superfamily (MFS) profile" evidence="9">
    <location>
        <begin position="103"/>
        <end position="525"/>
    </location>
</feature>
<feature type="transmembrane region" description="Helical" evidence="8">
    <location>
        <begin position="493"/>
        <end position="516"/>
    </location>
</feature>
<feature type="transmembrane region" description="Helical" evidence="8">
    <location>
        <begin position="140"/>
        <end position="163"/>
    </location>
</feature>
<proteinExistence type="inferred from homology"/>
<evidence type="ECO:0000256" key="5">
    <source>
        <dbReference type="ARBA" id="ARBA00023136"/>
    </source>
</evidence>
<organism evidence="10 11">
    <name type="scientific">Colletotrichum spinosum</name>
    <dbReference type="NCBI Taxonomy" id="1347390"/>
    <lineage>
        <taxon>Eukaryota</taxon>
        <taxon>Fungi</taxon>
        <taxon>Dikarya</taxon>
        <taxon>Ascomycota</taxon>
        <taxon>Pezizomycotina</taxon>
        <taxon>Sordariomycetes</taxon>
        <taxon>Hypocreomycetidae</taxon>
        <taxon>Glomerellales</taxon>
        <taxon>Glomerellaceae</taxon>
        <taxon>Colletotrichum</taxon>
        <taxon>Colletotrichum orbiculare species complex</taxon>
    </lineage>
</organism>
<comment type="caution">
    <text evidence="10">The sequence shown here is derived from an EMBL/GenBank/DDBJ whole genome shotgun (WGS) entry which is preliminary data.</text>
</comment>
<keyword evidence="2" id="KW-0813">Transport</keyword>
<evidence type="ECO:0000256" key="8">
    <source>
        <dbReference type="SAM" id="Phobius"/>
    </source>
</evidence>
<feature type="transmembrane region" description="Helical" evidence="8">
    <location>
        <begin position="400"/>
        <end position="420"/>
    </location>
</feature>
<dbReference type="PANTHER" id="PTHR43791:SF16">
    <property type="entry name" value="TRANSPORTER, PUTATIVE (AFU_ORTHOLOGUE AFUA_3G01840)-RELATED"/>
    <property type="match status" value="1"/>
</dbReference>
<dbReference type="Gene3D" id="1.20.1250.20">
    <property type="entry name" value="MFS general substrate transporter like domains"/>
    <property type="match status" value="2"/>
</dbReference>
<keyword evidence="3 8" id="KW-0812">Transmembrane</keyword>
<evidence type="ECO:0000256" key="1">
    <source>
        <dbReference type="ARBA" id="ARBA00004141"/>
    </source>
</evidence>
<evidence type="ECO:0000256" key="7">
    <source>
        <dbReference type="SAM" id="MobiDB-lite"/>
    </source>
</evidence>
<feature type="transmembrane region" description="Helical" evidence="8">
    <location>
        <begin position="103"/>
        <end position="128"/>
    </location>
</feature>